<evidence type="ECO:0000313" key="7">
    <source>
        <dbReference type="EMBL" id="KAF7844897.1"/>
    </source>
</evidence>
<dbReference type="InterPro" id="IPR036749">
    <property type="entry name" value="Expansin_CBD_sf"/>
</dbReference>
<dbReference type="OrthoDB" id="406505at2759"/>
<dbReference type="PANTHER" id="PTHR31692">
    <property type="entry name" value="EXPANSIN-B3"/>
    <property type="match status" value="1"/>
</dbReference>
<dbReference type="Gene3D" id="2.60.40.760">
    <property type="entry name" value="Expansin, cellulose-binding-like domain"/>
    <property type="match status" value="1"/>
</dbReference>
<name>A0A834XJB1_9FABA</name>
<dbReference type="InterPro" id="IPR036908">
    <property type="entry name" value="RlpA-like_sf"/>
</dbReference>
<dbReference type="GO" id="GO:0009653">
    <property type="term" value="P:anatomical structure morphogenesis"/>
    <property type="evidence" value="ECO:0007669"/>
    <property type="project" value="UniProtKB-ARBA"/>
</dbReference>
<keyword evidence="2" id="KW-0964">Secreted</keyword>
<dbReference type="PROSITE" id="PS50842">
    <property type="entry name" value="EXPANSIN_EG45"/>
    <property type="match status" value="1"/>
</dbReference>
<dbReference type="Gene3D" id="2.40.40.10">
    <property type="entry name" value="RlpA-like domain"/>
    <property type="match status" value="1"/>
</dbReference>
<dbReference type="InterPro" id="IPR007117">
    <property type="entry name" value="Expansin_CBD"/>
</dbReference>
<protein>
    <submittedName>
        <fullName evidence="7">Putative expansin-B2</fullName>
    </submittedName>
</protein>
<comment type="subcellular location">
    <subcellularLocation>
        <location evidence="1">Secreted</location>
    </subcellularLocation>
</comment>
<keyword evidence="8" id="KW-1185">Reference proteome</keyword>
<dbReference type="CDD" id="cd22275">
    <property type="entry name" value="DPBB_EXPB_N"/>
    <property type="match status" value="1"/>
</dbReference>
<dbReference type="InterPro" id="IPR007112">
    <property type="entry name" value="Expansin/allergen_DPBB_dom"/>
</dbReference>
<dbReference type="PRINTS" id="PR00829">
    <property type="entry name" value="LOLP1ALLERGN"/>
</dbReference>
<gene>
    <name evidence="7" type="ORF">G2W53_001802</name>
</gene>
<comment type="similarity">
    <text evidence="3">Belongs to the expansin family.</text>
</comment>
<dbReference type="GO" id="GO:0005576">
    <property type="term" value="C:extracellular region"/>
    <property type="evidence" value="ECO:0007669"/>
    <property type="project" value="UniProtKB-SubCell"/>
</dbReference>
<evidence type="ECO:0000256" key="1">
    <source>
        <dbReference type="ARBA" id="ARBA00004613"/>
    </source>
</evidence>
<reference evidence="7" key="1">
    <citation type="submission" date="2020-09" db="EMBL/GenBank/DDBJ databases">
        <title>Genome-Enabled Discovery of Anthraquinone Biosynthesis in Senna tora.</title>
        <authorList>
            <person name="Kang S.-H."/>
            <person name="Pandey R.P."/>
            <person name="Lee C.-M."/>
            <person name="Sim J.-S."/>
            <person name="Jeong J.-T."/>
            <person name="Choi B.-S."/>
            <person name="Jung M."/>
            <person name="Ginzburg D."/>
            <person name="Zhao K."/>
            <person name="Won S.Y."/>
            <person name="Oh T.-J."/>
            <person name="Yu Y."/>
            <person name="Kim N.-H."/>
            <person name="Lee O.R."/>
            <person name="Lee T.-H."/>
            <person name="Bashyal P."/>
            <person name="Kim T.-S."/>
            <person name="Lee W.-H."/>
            <person name="Kawkins C."/>
            <person name="Kim C.-K."/>
            <person name="Kim J.S."/>
            <person name="Ahn B.O."/>
            <person name="Rhee S.Y."/>
            <person name="Sohng J.K."/>
        </authorList>
    </citation>
    <scope>NUCLEOTIDE SEQUENCE</scope>
    <source>
        <tissue evidence="7">Leaf</tissue>
    </source>
</reference>
<dbReference type="InterPro" id="IPR005795">
    <property type="entry name" value="LolPI"/>
</dbReference>
<dbReference type="AlphaFoldDB" id="A0A834XJB1"/>
<feature type="domain" description="Expansin-like EG45" evidence="5">
    <location>
        <begin position="62"/>
        <end position="157"/>
    </location>
</feature>
<evidence type="ECO:0000259" key="5">
    <source>
        <dbReference type="PROSITE" id="PS50842"/>
    </source>
</evidence>
<dbReference type="InterPro" id="IPR009009">
    <property type="entry name" value="RlpA-like_DPBB"/>
</dbReference>
<dbReference type="Pfam" id="PF01357">
    <property type="entry name" value="Expansin_C"/>
    <property type="match status" value="1"/>
</dbReference>
<organism evidence="7 8">
    <name type="scientific">Senna tora</name>
    <dbReference type="NCBI Taxonomy" id="362788"/>
    <lineage>
        <taxon>Eukaryota</taxon>
        <taxon>Viridiplantae</taxon>
        <taxon>Streptophyta</taxon>
        <taxon>Embryophyta</taxon>
        <taxon>Tracheophyta</taxon>
        <taxon>Spermatophyta</taxon>
        <taxon>Magnoliopsida</taxon>
        <taxon>eudicotyledons</taxon>
        <taxon>Gunneridae</taxon>
        <taxon>Pentapetalae</taxon>
        <taxon>rosids</taxon>
        <taxon>fabids</taxon>
        <taxon>Fabales</taxon>
        <taxon>Fabaceae</taxon>
        <taxon>Caesalpinioideae</taxon>
        <taxon>Cassia clade</taxon>
        <taxon>Senna</taxon>
    </lineage>
</organism>
<feature type="chain" id="PRO_5032421117" evidence="4">
    <location>
        <begin position="31"/>
        <end position="267"/>
    </location>
</feature>
<evidence type="ECO:0000259" key="6">
    <source>
        <dbReference type="PROSITE" id="PS50843"/>
    </source>
</evidence>
<dbReference type="SUPFAM" id="SSF50685">
    <property type="entry name" value="Barwin-like endoglucanases"/>
    <property type="match status" value="1"/>
</dbReference>
<accession>A0A834XJB1</accession>
<dbReference type="PROSITE" id="PS50843">
    <property type="entry name" value="EXPANSIN_CBD"/>
    <property type="match status" value="1"/>
</dbReference>
<comment type="caution">
    <text evidence="7">The sequence shown here is derived from an EMBL/GenBank/DDBJ whole genome shotgun (WGS) entry which is preliminary data.</text>
</comment>
<dbReference type="SUPFAM" id="SSF49590">
    <property type="entry name" value="PHL pollen allergen"/>
    <property type="match status" value="1"/>
</dbReference>
<dbReference type="Proteomes" id="UP000634136">
    <property type="component" value="Unassembled WGS sequence"/>
</dbReference>
<feature type="domain" description="Expansin-like CBD" evidence="6">
    <location>
        <begin position="178"/>
        <end position="261"/>
    </location>
</feature>
<dbReference type="Pfam" id="PF03330">
    <property type="entry name" value="DPBB_1"/>
    <property type="match status" value="1"/>
</dbReference>
<dbReference type="InterPro" id="IPR007118">
    <property type="entry name" value="Expan_Lol_pI"/>
</dbReference>
<dbReference type="PANTHER" id="PTHR31692:SF129">
    <property type="entry name" value="EXPANSIN-LIKE PROTEIN B1"/>
    <property type="match status" value="1"/>
</dbReference>
<dbReference type="EMBL" id="JAAIUW010000001">
    <property type="protein sequence ID" value="KAF7844897.1"/>
    <property type="molecule type" value="Genomic_DNA"/>
</dbReference>
<evidence type="ECO:0000256" key="4">
    <source>
        <dbReference type="SAM" id="SignalP"/>
    </source>
</evidence>
<proteinExistence type="inferred from homology"/>
<dbReference type="PRINTS" id="PR01225">
    <property type="entry name" value="EXPANSNFAMLY"/>
</dbReference>
<evidence type="ECO:0000313" key="8">
    <source>
        <dbReference type="Proteomes" id="UP000634136"/>
    </source>
</evidence>
<feature type="signal peptide" evidence="4">
    <location>
        <begin position="1"/>
        <end position="30"/>
    </location>
</feature>
<keyword evidence="4" id="KW-0732">Signal</keyword>
<evidence type="ECO:0000256" key="2">
    <source>
        <dbReference type="ARBA" id="ARBA00022525"/>
    </source>
</evidence>
<sequence>MALFTLQFAFSHFLTLLAFLSFFLVSSSSCYNPRKLQDASNSDWSETIATWYGSPDGAGSDGGACGYGNTVSQPPFSSLVSAGGQSLFDSGKGCGSCYEVKCTANSACSGKEVRVVITDECPGCATSQFDLSGTAFGAMAISGQENALRNVGKLNIQVECNYPGISISFKVDSGSSQNYFAVMTEYEDGDGSLAKMELKDAQTSSSWLSMQQSWGATWKLDSPSNLQPPFSLRLTSAQSGQTVVADNVIPAGWQPGQTYRSVVNFNP</sequence>
<evidence type="ECO:0000256" key="3">
    <source>
        <dbReference type="RuleBase" id="RU003460"/>
    </source>
</evidence>